<organism evidence="2 3">
    <name type="scientific">Stentor coeruleus</name>
    <dbReference type="NCBI Taxonomy" id="5963"/>
    <lineage>
        <taxon>Eukaryota</taxon>
        <taxon>Sar</taxon>
        <taxon>Alveolata</taxon>
        <taxon>Ciliophora</taxon>
        <taxon>Postciliodesmatophora</taxon>
        <taxon>Heterotrichea</taxon>
        <taxon>Heterotrichida</taxon>
        <taxon>Stentoridae</taxon>
        <taxon>Stentor</taxon>
    </lineage>
</organism>
<evidence type="ECO:0000256" key="1">
    <source>
        <dbReference type="SAM" id="MobiDB-lite"/>
    </source>
</evidence>
<dbReference type="AlphaFoldDB" id="A0A1R2ARB1"/>
<comment type="caution">
    <text evidence="2">The sequence shown here is derived from an EMBL/GenBank/DDBJ whole genome shotgun (WGS) entry which is preliminary data.</text>
</comment>
<keyword evidence="3" id="KW-1185">Reference proteome</keyword>
<sequence>MCKFNVMCQAKEGACNCCESTPFSPQVVRPILPSAPSDTTLLYHLYALVTQQNEVIRTLAEQTTTALKKVETLTKGLESANLTENSSIVVPREEVTTSEHILMILCGTKTNHPYSLRLLSEIPQPAYKERAFSLMIEIVDKNGEKANMPIPVNLKIMLFTTESPPKLMKVNTSGDKIMRGTIEVETNGVALFRKIVIKEVTSHFRNGCFFLAVVSKNCNDIKPLIIENFVIKARKILSSEPTKKMKTDESPDPSLDPSPTI</sequence>
<proteinExistence type="predicted"/>
<name>A0A1R2ARB1_9CILI</name>
<evidence type="ECO:0000313" key="2">
    <source>
        <dbReference type="EMBL" id="OMJ66950.1"/>
    </source>
</evidence>
<dbReference type="Proteomes" id="UP000187209">
    <property type="component" value="Unassembled WGS sequence"/>
</dbReference>
<gene>
    <name evidence="2" type="ORF">SteCoe_36026</name>
</gene>
<dbReference type="OrthoDB" id="319764at2759"/>
<evidence type="ECO:0000313" key="3">
    <source>
        <dbReference type="Proteomes" id="UP000187209"/>
    </source>
</evidence>
<dbReference type="EMBL" id="MPUH01001595">
    <property type="protein sequence ID" value="OMJ66950.1"/>
    <property type="molecule type" value="Genomic_DNA"/>
</dbReference>
<protein>
    <submittedName>
        <fullName evidence="2">Uncharacterized protein</fullName>
    </submittedName>
</protein>
<accession>A0A1R2ARB1</accession>
<reference evidence="2 3" key="1">
    <citation type="submission" date="2016-11" db="EMBL/GenBank/DDBJ databases">
        <title>The macronuclear genome of Stentor coeruleus: a giant cell with tiny introns.</title>
        <authorList>
            <person name="Slabodnick M."/>
            <person name="Ruby J.G."/>
            <person name="Reiff S.B."/>
            <person name="Swart E.C."/>
            <person name="Gosai S."/>
            <person name="Prabakaran S."/>
            <person name="Witkowska E."/>
            <person name="Larue G.E."/>
            <person name="Fisher S."/>
            <person name="Freeman R.M."/>
            <person name="Gunawardena J."/>
            <person name="Chu W."/>
            <person name="Stover N.A."/>
            <person name="Gregory B.D."/>
            <person name="Nowacki M."/>
            <person name="Derisi J."/>
            <person name="Roy S.W."/>
            <person name="Marshall W.F."/>
            <person name="Sood P."/>
        </authorList>
    </citation>
    <scope>NUCLEOTIDE SEQUENCE [LARGE SCALE GENOMIC DNA]</scope>
    <source>
        <strain evidence="2">WM001</strain>
    </source>
</reference>
<feature type="region of interest" description="Disordered" evidence="1">
    <location>
        <begin position="240"/>
        <end position="261"/>
    </location>
</feature>